<organism evidence="1 2">
    <name type="scientific">Smallanthus sonchifolius</name>
    <dbReference type="NCBI Taxonomy" id="185202"/>
    <lineage>
        <taxon>Eukaryota</taxon>
        <taxon>Viridiplantae</taxon>
        <taxon>Streptophyta</taxon>
        <taxon>Embryophyta</taxon>
        <taxon>Tracheophyta</taxon>
        <taxon>Spermatophyta</taxon>
        <taxon>Magnoliopsida</taxon>
        <taxon>eudicotyledons</taxon>
        <taxon>Gunneridae</taxon>
        <taxon>Pentapetalae</taxon>
        <taxon>asterids</taxon>
        <taxon>campanulids</taxon>
        <taxon>Asterales</taxon>
        <taxon>Asteraceae</taxon>
        <taxon>Asteroideae</taxon>
        <taxon>Heliantheae alliance</taxon>
        <taxon>Millerieae</taxon>
        <taxon>Smallanthus</taxon>
    </lineage>
</organism>
<dbReference type="Proteomes" id="UP001056120">
    <property type="component" value="Linkage Group LG12"/>
</dbReference>
<proteinExistence type="predicted"/>
<reference evidence="2" key="1">
    <citation type="journal article" date="2022" name="Mol. Ecol. Resour.">
        <title>The genomes of chicory, endive, great burdock and yacon provide insights into Asteraceae palaeo-polyploidization history and plant inulin production.</title>
        <authorList>
            <person name="Fan W."/>
            <person name="Wang S."/>
            <person name="Wang H."/>
            <person name="Wang A."/>
            <person name="Jiang F."/>
            <person name="Liu H."/>
            <person name="Zhao H."/>
            <person name="Xu D."/>
            <person name="Zhang Y."/>
        </authorList>
    </citation>
    <scope>NUCLEOTIDE SEQUENCE [LARGE SCALE GENOMIC DNA]</scope>
    <source>
        <strain evidence="2">cv. Yunnan</strain>
    </source>
</reference>
<reference evidence="1 2" key="2">
    <citation type="journal article" date="2022" name="Mol. Ecol. Resour.">
        <title>The genomes of chicory, endive, great burdock and yacon provide insights into Asteraceae paleo-polyploidization history and plant inulin production.</title>
        <authorList>
            <person name="Fan W."/>
            <person name="Wang S."/>
            <person name="Wang H."/>
            <person name="Wang A."/>
            <person name="Jiang F."/>
            <person name="Liu H."/>
            <person name="Zhao H."/>
            <person name="Xu D."/>
            <person name="Zhang Y."/>
        </authorList>
    </citation>
    <scope>NUCLEOTIDE SEQUENCE [LARGE SCALE GENOMIC DNA]</scope>
    <source>
        <strain evidence="2">cv. Yunnan</strain>
        <tissue evidence="1">Leaves</tissue>
    </source>
</reference>
<evidence type="ECO:0000313" key="1">
    <source>
        <dbReference type="EMBL" id="KAI3793609.1"/>
    </source>
</evidence>
<sequence length="66" mass="7605">MIKILVDGSTLVLYRIPNASVQIIPGLLKSKNKLEREVKVLEAELYKKKSLNVFMFLGLVQMQTKW</sequence>
<keyword evidence="2" id="KW-1185">Reference proteome</keyword>
<gene>
    <name evidence="1" type="ORF">L1987_36229</name>
</gene>
<dbReference type="EMBL" id="CM042029">
    <property type="protein sequence ID" value="KAI3793609.1"/>
    <property type="molecule type" value="Genomic_DNA"/>
</dbReference>
<name>A0ACB9HD05_9ASTR</name>
<protein>
    <submittedName>
        <fullName evidence="1">Uncharacterized protein</fullName>
    </submittedName>
</protein>
<comment type="caution">
    <text evidence="1">The sequence shown here is derived from an EMBL/GenBank/DDBJ whole genome shotgun (WGS) entry which is preliminary data.</text>
</comment>
<evidence type="ECO:0000313" key="2">
    <source>
        <dbReference type="Proteomes" id="UP001056120"/>
    </source>
</evidence>
<accession>A0ACB9HD05</accession>